<name>A0A9K3GLX2_9EUKA</name>
<keyword evidence="2" id="KW-1185">Reference proteome</keyword>
<gene>
    <name evidence="1" type="ORF">KIPB_009027</name>
</gene>
<protein>
    <submittedName>
        <fullName evidence="1">Uncharacterized protein</fullName>
    </submittedName>
</protein>
<sequence length="326" mass="35730">MEYAERVDGFLQSSQFHKKLKPICGSKIPAKVRQRAGILAVRLGTNLSQNELMGIIHFRGPMMKLLFCALGSTPANAKRALTSIDKQARLAFSRVAGACAKTNNNPLIPGSRPLRRLEESDESAFGESQFIDLRLVCSDERMAALVDLVQSLPVGQKAGFSVSGVLEGNMTLAPKESMVVYLNDLGAVRTECFCTALEKRFVSMLDMSSVKSPSALKKALSNTPQIIVVSHSHVNASPQSKAGKMHAALWRGLVKEGVKARAFMCVGKYISCEQEPALREMYENLAGFVLTNYSDKMGGVQADTLQCIPLRSYFEDVWFNLCPAEE</sequence>
<accession>A0A9K3GLX2</accession>
<proteinExistence type="predicted"/>
<dbReference type="EMBL" id="BDIP01002946">
    <property type="protein sequence ID" value="GIQ87060.1"/>
    <property type="molecule type" value="Genomic_DNA"/>
</dbReference>
<reference evidence="1 2" key="1">
    <citation type="journal article" date="2018" name="PLoS ONE">
        <title>The draft genome of Kipferlia bialata reveals reductive genome evolution in fornicate parasites.</title>
        <authorList>
            <person name="Tanifuji G."/>
            <person name="Takabayashi S."/>
            <person name="Kume K."/>
            <person name="Takagi M."/>
            <person name="Nakayama T."/>
            <person name="Kamikawa R."/>
            <person name="Inagaki Y."/>
            <person name="Hashimoto T."/>
        </authorList>
    </citation>
    <scope>NUCLEOTIDE SEQUENCE [LARGE SCALE GENOMIC DNA]</scope>
    <source>
        <strain evidence="1">NY0173</strain>
    </source>
</reference>
<evidence type="ECO:0000313" key="1">
    <source>
        <dbReference type="EMBL" id="GIQ87060.1"/>
    </source>
</evidence>
<dbReference type="Proteomes" id="UP000265618">
    <property type="component" value="Unassembled WGS sequence"/>
</dbReference>
<organism evidence="1 2">
    <name type="scientific">Kipferlia bialata</name>
    <dbReference type="NCBI Taxonomy" id="797122"/>
    <lineage>
        <taxon>Eukaryota</taxon>
        <taxon>Metamonada</taxon>
        <taxon>Carpediemonas-like organisms</taxon>
        <taxon>Kipferlia</taxon>
    </lineage>
</organism>
<evidence type="ECO:0000313" key="2">
    <source>
        <dbReference type="Proteomes" id="UP000265618"/>
    </source>
</evidence>
<comment type="caution">
    <text evidence="1">The sequence shown here is derived from an EMBL/GenBank/DDBJ whole genome shotgun (WGS) entry which is preliminary data.</text>
</comment>
<dbReference type="AlphaFoldDB" id="A0A9K3GLX2"/>